<comment type="catalytic activity">
    <reaction evidence="1">
        <text>Hydrolyzes the link between N-acetylmuramoyl residues and L-amino acid residues in certain cell-wall glycopeptides.</text>
        <dbReference type="EC" id="3.5.1.28"/>
    </reaction>
</comment>
<keyword evidence="3" id="KW-0378">Hydrolase</keyword>
<dbReference type="SUPFAM" id="SSF53187">
    <property type="entry name" value="Zn-dependent exopeptidases"/>
    <property type="match status" value="1"/>
</dbReference>
<name>A0A9E2LAK1_9BACT</name>
<feature type="domain" description="MurNAc-LAA" evidence="4">
    <location>
        <begin position="93"/>
        <end position="204"/>
    </location>
</feature>
<gene>
    <name evidence="5" type="ORF">H9789_12810</name>
</gene>
<evidence type="ECO:0000259" key="4">
    <source>
        <dbReference type="SMART" id="SM00646"/>
    </source>
</evidence>
<evidence type="ECO:0000313" key="6">
    <source>
        <dbReference type="Proteomes" id="UP000823865"/>
    </source>
</evidence>
<reference evidence="5" key="2">
    <citation type="submission" date="2021-04" db="EMBL/GenBank/DDBJ databases">
        <authorList>
            <person name="Gilroy R."/>
        </authorList>
    </citation>
    <scope>NUCLEOTIDE SEQUENCE</scope>
    <source>
        <strain evidence="5">G3-2149</strain>
    </source>
</reference>
<evidence type="ECO:0000256" key="1">
    <source>
        <dbReference type="ARBA" id="ARBA00001561"/>
    </source>
</evidence>
<organism evidence="5 6">
    <name type="scientific">Candidatus Paraprevotella stercoravium</name>
    <dbReference type="NCBI Taxonomy" id="2838725"/>
    <lineage>
        <taxon>Bacteria</taxon>
        <taxon>Pseudomonadati</taxon>
        <taxon>Bacteroidota</taxon>
        <taxon>Bacteroidia</taxon>
        <taxon>Bacteroidales</taxon>
        <taxon>Prevotellaceae</taxon>
        <taxon>Paraprevotella</taxon>
    </lineage>
</organism>
<dbReference type="Gene3D" id="3.40.630.40">
    <property type="entry name" value="Zn-dependent exopeptidases"/>
    <property type="match status" value="1"/>
</dbReference>
<dbReference type="Pfam" id="PF01520">
    <property type="entry name" value="Amidase_3"/>
    <property type="match status" value="1"/>
</dbReference>
<dbReference type="GO" id="GO:0030288">
    <property type="term" value="C:outer membrane-bounded periplasmic space"/>
    <property type="evidence" value="ECO:0007669"/>
    <property type="project" value="TreeGrafter"/>
</dbReference>
<accession>A0A9E2LAK1</accession>
<comment type="caution">
    <text evidence="5">The sequence shown here is derived from an EMBL/GenBank/DDBJ whole genome shotgun (WGS) entry which is preliminary data.</text>
</comment>
<dbReference type="InterPro" id="IPR002508">
    <property type="entry name" value="MurNAc-LAA_cat"/>
</dbReference>
<dbReference type="EC" id="3.5.1.28" evidence="2"/>
<proteinExistence type="predicted"/>
<dbReference type="GO" id="GO:0009253">
    <property type="term" value="P:peptidoglycan catabolic process"/>
    <property type="evidence" value="ECO:0007669"/>
    <property type="project" value="InterPro"/>
</dbReference>
<dbReference type="PANTHER" id="PTHR30404:SF0">
    <property type="entry name" value="N-ACETYLMURAMOYL-L-ALANINE AMIDASE AMIC"/>
    <property type="match status" value="1"/>
</dbReference>
<dbReference type="EMBL" id="JAHLFU010000264">
    <property type="protein sequence ID" value="MBU3854669.1"/>
    <property type="molecule type" value="Genomic_DNA"/>
</dbReference>
<evidence type="ECO:0000313" key="5">
    <source>
        <dbReference type="EMBL" id="MBU3854669.1"/>
    </source>
</evidence>
<sequence>MKQVLFLYGIVWALIVPLFALPLPTQARERFKIVIDAGHGGKDQGAAGRKIQEKEVTLKIAKRAEKYIRRRTRGVDVILTRERDEFISLNERANFANFCEADLFISIHANSARGYAEGTETFVWSKRHNPWSLKLARLIQKEYTERAKRKNRGVKKANFAVLRNTNMPAVLTEVGFISNAKEEKYMKSRRGRRKLAYCIYQAVKQYLNSLDE</sequence>
<dbReference type="PANTHER" id="PTHR30404">
    <property type="entry name" value="N-ACETYLMURAMOYL-L-ALANINE AMIDASE"/>
    <property type="match status" value="1"/>
</dbReference>
<dbReference type="GO" id="GO:0008745">
    <property type="term" value="F:N-acetylmuramoyl-L-alanine amidase activity"/>
    <property type="evidence" value="ECO:0007669"/>
    <property type="project" value="UniProtKB-EC"/>
</dbReference>
<protein>
    <recommendedName>
        <fullName evidence="2">N-acetylmuramoyl-L-alanine amidase</fullName>
        <ecNumber evidence="2">3.5.1.28</ecNumber>
    </recommendedName>
</protein>
<dbReference type="AlphaFoldDB" id="A0A9E2LAK1"/>
<dbReference type="InterPro" id="IPR050695">
    <property type="entry name" value="N-acetylmuramoyl_amidase_3"/>
</dbReference>
<dbReference type="SMART" id="SM00646">
    <property type="entry name" value="Ami_3"/>
    <property type="match status" value="1"/>
</dbReference>
<reference evidence="5" key="1">
    <citation type="journal article" date="2021" name="PeerJ">
        <title>Extensive microbial diversity within the chicken gut microbiome revealed by metagenomics and culture.</title>
        <authorList>
            <person name="Gilroy R."/>
            <person name="Ravi A."/>
            <person name="Getino M."/>
            <person name="Pursley I."/>
            <person name="Horton D.L."/>
            <person name="Alikhan N.F."/>
            <person name="Baker D."/>
            <person name="Gharbi K."/>
            <person name="Hall N."/>
            <person name="Watson M."/>
            <person name="Adriaenssens E.M."/>
            <person name="Foster-Nyarko E."/>
            <person name="Jarju S."/>
            <person name="Secka A."/>
            <person name="Antonio M."/>
            <person name="Oren A."/>
            <person name="Chaudhuri R.R."/>
            <person name="La Ragione R."/>
            <person name="Hildebrand F."/>
            <person name="Pallen M.J."/>
        </authorList>
    </citation>
    <scope>NUCLEOTIDE SEQUENCE</scope>
    <source>
        <strain evidence="5">G3-2149</strain>
    </source>
</reference>
<dbReference type="Proteomes" id="UP000823865">
    <property type="component" value="Unassembled WGS sequence"/>
</dbReference>
<dbReference type="CDD" id="cd02696">
    <property type="entry name" value="MurNAc-LAA"/>
    <property type="match status" value="1"/>
</dbReference>
<evidence type="ECO:0000256" key="2">
    <source>
        <dbReference type="ARBA" id="ARBA00011901"/>
    </source>
</evidence>
<evidence type="ECO:0000256" key="3">
    <source>
        <dbReference type="ARBA" id="ARBA00022801"/>
    </source>
</evidence>